<dbReference type="OrthoDB" id="5969272at2759"/>
<dbReference type="Proteomes" id="UP000299102">
    <property type="component" value="Unassembled WGS sequence"/>
</dbReference>
<proteinExistence type="predicted"/>
<gene>
    <name evidence="1" type="primary">Dscam2</name>
    <name evidence="1" type="ORF">EVAR_392_1</name>
</gene>
<accession>A0A4C1SA97</accession>
<evidence type="ECO:0000313" key="1">
    <source>
        <dbReference type="EMBL" id="GBO99033.1"/>
    </source>
</evidence>
<dbReference type="AlphaFoldDB" id="A0A4C1SA97"/>
<reference evidence="1 2" key="1">
    <citation type="journal article" date="2019" name="Commun. Biol.">
        <title>The bagworm genome reveals a unique fibroin gene that provides high tensile strength.</title>
        <authorList>
            <person name="Kono N."/>
            <person name="Nakamura H."/>
            <person name="Ohtoshi R."/>
            <person name="Tomita M."/>
            <person name="Numata K."/>
            <person name="Arakawa K."/>
        </authorList>
    </citation>
    <scope>NUCLEOTIDE SEQUENCE [LARGE SCALE GENOMIC DNA]</scope>
</reference>
<protein>
    <submittedName>
        <fullName evidence="1">Down syndrome cell adhesion molecule-like protein Dscam2</fullName>
    </submittedName>
</protein>
<keyword evidence="2" id="KW-1185">Reference proteome</keyword>
<name>A0A4C1SA97_EUMVA</name>
<organism evidence="1 2">
    <name type="scientific">Eumeta variegata</name>
    <name type="common">Bagworm moth</name>
    <name type="synonym">Eumeta japonica</name>
    <dbReference type="NCBI Taxonomy" id="151549"/>
    <lineage>
        <taxon>Eukaryota</taxon>
        <taxon>Metazoa</taxon>
        <taxon>Ecdysozoa</taxon>
        <taxon>Arthropoda</taxon>
        <taxon>Hexapoda</taxon>
        <taxon>Insecta</taxon>
        <taxon>Pterygota</taxon>
        <taxon>Neoptera</taxon>
        <taxon>Endopterygota</taxon>
        <taxon>Lepidoptera</taxon>
        <taxon>Glossata</taxon>
        <taxon>Ditrysia</taxon>
        <taxon>Tineoidea</taxon>
        <taxon>Psychidae</taxon>
        <taxon>Oiketicinae</taxon>
        <taxon>Eumeta</taxon>
    </lineage>
</organism>
<dbReference type="STRING" id="151549.A0A4C1SA97"/>
<evidence type="ECO:0000313" key="2">
    <source>
        <dbReference type="Proteomes" id="UP000299102"/>
    </source>
</evidence>
<sequence>MEEDVEKRESKSEGEREKRGVLANGTLWLGAFGAAQYRGDVHAAVYRCRAASAAGAILSRDMRTEAEFLGNIPILHVLHDPFIIPILHDRGGGVFQTAMLGQRTGTGTA</sequence>
<comment type="caution">
    <text evidence="1">The sequence shown here is derived from an EMBL/GenBank/DDBJ whole genome shotgun (WGS) entry which is preliminary data.</text>
</comment>
<dbReference type="EMBL" id="BGZK01000002">
    <property type="protein sequence ID" value="GBO99033.1"/>
    <property type="molecule type" value="Genomic_DNA"/>
</dbReference>